<gene>
    <name evidence="1" type="ORF">PHYPA_007383</name>
</gene>
<reference evidence="1 3" key="2">
    <citation type="journal article" date="2018" name="Plant J.">
        <title>The Physcomitrella patens chromosome-scale assembly reveals moss genome structure and evolution.</title>
        <authorList>
            <person name="Lang D."/>
            <person name="Ullrich K.K."/>
            <person name="Murat F."/>
            <person name="Fuchs J."/>
            <person name="Jenkins J."/>
            <person name="Haas F.B."/>
            <person name="Piednoel M."/>
            <person name="Gundlach H."/>
            <person name="Van Bel M."/>
            <person name="Meyberg R."/>
            <person name="Vives C."/>
            <person name="Morata J."/>
            <person name="Symeonidi A."/>
            <person name="Hiss M."/>
            <person name="Muchero W."/>
            <person name="Kamisugi Y."/>
            <person name="Saleh O."/>
            <person name="Blanc G."/>
            <person name="Decker E.L."/>
            <person name="van Gessel N."/>
            <person name="Grimwood J."/>
            <person name="Hayes R.D."/>
            <person name="Graham S.W."/>
            <person name="Gunter L.E."/>
            <person name="McDaniel S.F."/>
            <person name="Hoernstein S.N.W."/>
            <person name="Larsson A."/>
            <person name="Li F.W."/>
            <person name="Perroud P.F."/>
            <person name="Phillips J."/>
            <person name="Ranjan P."/>
            <person name="Rokshar D.S."/>
            <person name="Rothfels C.J."/>
            <person name="Schneider L."/>
            <person name="Shu S."/>
            <person name="Stevenson D.W."/>
            <person name="Thummler F."/>
            <person name="Tillich M."/>
            <person name="Villarreal Aguilar J.C."/>
            <person name="Widiez T."/>
            <person name="Wong G.K."/>
            <person name="Wymore A."/>
            <person name="Zhang Y."/>
            <person name="Zimmer A.D."/>
            <person name="Quatrano R.S."/>
            <person name="Mayer K.F.X."/>
            <person name="Goodstein D."/>
            <person name="Casacuberta J.M."/>
            <person name="Vandepoele K."/>
            <person name="Reski R."/>
            <person name="Cuming A.C."/>
            <person name="Tuskan G.A."/>
            <person name="Maumus F."/>
            <person name="Salse J."/>
            <person name="Schmutz J."/>
            <person name="Rensing S.A."/>
        </authorList>
    </citation>
    <scope>NUCLEOTIDE SEQUENCE [LARGE SCALE GENOMIC DNA]</scope>
    <source>
        <strain evidence="2 3">cv. Gransden 2004</strain>
    </source>
</reference>
<dbReference type="InParanoid" id="A0A2K1KIV7"/>
<protein>
    <submittedName>
        <fullName evidence="1 2">Uncharacterized protein</fullName>
    </submittedName>
</protein>
<reference evidence="2" key="3">
    <citation type="submission" date="2020-12" db="UniProtKB">
        <authorList>
            <consortium name="EnsemblPlants"/>
        </authorList>
    </citation>
    <scope>IDENTIFICATION</scope>
</reference>
<dbReference type="Proteomes" id="UP000006727">
    <property type="component" value="Chromosome 5"/>
</dbReference>
<dbReference type="Gramene" id="Pp3c5_7790V3.1">
    <property type="protein sequence ID" value="Pp3c5_7790V3.1"/>
    <property type="gene ID" value="Pp3c5_7790"/>
</dbReference>
<dbReference type="AlphaFoldDB" id="A0A2K1KIV7"/>
<reference evidence="1 3" key="1">
    <citation type="journal article" date="2008" name="Science">
        <title>The Physcomitrella genome reveals evolutionary insights into the conquest of land by plants.</title>
        <authorList>
            <person name="Rensing S."/>
            <person name="Lang D."/>
            <person name="Zimmer A."/>
            <person name="Terry A."/>
            <person name="Salamov A."/>
            <person name="Shapiro H."/>
            <person name="Nishiyama T."/>
            <person name="Perroud P.-F."/>
            <person name="Lindquist E."/>
            <person name="Kamisugi Y."/>
            <person name="Tanahashi T."/>
            <person name="Sakakibara K."/>
            <person name="Fujita T."/>
            <person name="Oishi K."/>
            <person name="Shin-I T."/>
            <person name="Kuroki Y."/>
            <person name="Toyoda A."/>
            <person name="Suzuki Y."/>
            <person name="Hashimoto A."/>
            <person name="Yamaguchi K."/>
            <person name="Sugano A."/>
            <person name="Kohara Y."/>
            <person name="Fujiyama A."/>
            <person name="Anterola A."/>
            <person name="Aoki S."/>
            <person name="Ashton N."/>
            <person name="Barbazuk W.B."/>
            <person name="Barker E."/>
            <person name="Bennetzen J."/>
            <person name="Bezanilla M."/>
            <person name="Blankenship R."/>
            <person name="Cho S.H."/>
            <person name="Dutcher S."/>
            <person name="Estelle M."/>
            <person name="Fawcett J.A."/>
            <person name="Gundlach H."/>
            <person name="Hanada K."/>
            <person name="Heyl A."/>
            <person name="Hicks K.A."/>
            <person name="Hugh J."/>
            <person name="Lohr M."/>
            <person name="Mayer K."/>
            <person name="Melkozernov A."/>
            <person name="Murata T."/>
            <person name="Nelson D."/>
            <person name="Pils B."/>
            <person name="Prigge M."/>
            <person name="Reiss B."/>
            <person name="Renner T."/>
            <person name="Rombauts S."/>
            <person name="Rushton P."/>
            <person name="Sanderfoot A."/>
            <person name="Schween G."/>
            <person name="Shiu S.-H."/>
            <person name="Stueber K."/>
            <person name="Theodoulou F.L."/>
            <person name="Tu H."/>
            <person name="Van de Peer Y."/>
            <person name="Verrier P.J."/>
            <person name="Waters E."/>
            <person name="Wood A."/>
            <person name="Yang L."/>
            <person name="Cove D."/>
            <person name="Cuming A."/>
            <person name="Hasebe M."/>
            <person name="Lucas S."/>
            <person name="Mishler D.B."/>
            <person name="Reski R."/>
            <person name="Grigoriev I."/>
            <person name="Quatrano R.S."/>
            <person name="Boore J.L."/>
        </authorList>
    </citation>
    <scope>NUCLEOTIDE SEQUENCE [LARGE SCALE GENOMIC DNA]</scope>
    <source>
        <strain evidence="2 3">cv. Gransden 2004</strain>
    </source>
</reference>
<dbReference type="EMBL" id="ABEU02000005">
    <property type="protein sequence ID" value="PNR53708.1"/>
    <property type="molecule type" value="Genomic_DNA"/>
</dbReference>
<proteinExistence type="predicted"/>
<dbReference type="PaxDb" id="3218-PP1S186_81V6.1"/>
<evidence type="ECO:0000313" key="3">
    <source>
        <dbReference type="Proteomes" id="UP000006727"/>
    </source>
</evidence>
<evidence type="ECO:0000313" key="2">
    <source>
        <dbReference type="EnsemblPlants" id="Pp3c5_7790V3.1"/>
    </source>
</evidence>
<dbReference type="EnsemblPlants" id="Pp3c5_7790V3.1">
    <property type="protein sequence ID" value="Pp3c5_7790V3.1"/>
    <property type="gene ID" value="Pp3c5_7790"/>
</dbReference>
<keyword evidence="3" id="KW-1185">Reference proteome</keyword>
<organism evidence="1">
    <name type="scientific">Physcomitrium patens</name>
    <name type="common">Spreading-leaved earth moss</name>
    <name type="synonym">Physcomitrella patens</name>
    <dbReference type="NCBI Taxonomy" id="3218"/>
    <lineage>
        <taxon>Eukaryota</taxon>
        <taxon>Viridiplantae</taxon>
        <taxon>Streptophyta</taxon>
        <taxon>Embryophyta</taxon>
        <taxon>Bryophyta</taxon>
        <taxon>Bryophytina</taxon>
        <taxon>Bryopsida</taxon>
        <taxon>Funariidae</taxon>
        <taxon>Funariales</taxon>
        <taxon>Funariaceae</taxon>
        <taxon>Physcomitrium</taxon>
    </lineage>
</organism>
<sequence>MFALAAGSQINQDKSLTIWVSQEPKLFTWGTEENLRWLGPSETTQYLGFEIELQISLAVCFEKARSKLKQKFAYWATKLSLGSRVLIANQILLASTSFIGSYWSLDRNAILKDGTCIACEWWSREANPSTYFSIRTGITQAPSFLWAGYETCISTPGNGNGENYMPYQNWGSFNIPQGEGIEWRPRNDLNSLTSTYFNCGWD</sequence>
<name>A0A2K1KIV7_PHYPA</name>
<evidence type="ECO:0000313" key="1">
    <source>
        <dbReference type="EMBL" id="PNR53708.1"/>
    </source>
</evidence>
<accession>A0A2K1KIV7</accession>